<comment type="caution">
    <text evidence="1">The sequence shown here is derived from an EMBL/GenBank/DDBJ whole genome shotgun (WGS) entry which is preliminary data.</text>
</comment>
<dbReference type="EMBL" id="CAJVPQ010000090">
    <property type="protein sequence ID" value="CAG8444921.1"/>
    <property type="molecule type" value="Genomic_DNA"/>
</dbReference>
<proteinExistence type="predicted"/>
<reference evidence="1" key="1">
    <citation type="submission" date="2021-06" db="EMBL/GenBank/DDBJ databases">
        <authorList>
            <person name="Kallberg Y."/>
            <person name="Tangrot J."/>
            <person name="Rosling A."/>
        </authorList>
    </citation>
    <scope>NUCLEOTIDE SEQUENCE</scope>
    <source>
        <strain evidence="1">UK204</strain>
    </source>
</reference>
<protein>
    <submittedName>
        <fullName evidence="1">16619_t:CDS:1</fullName>
    </submittedName>
</protein>
<sequence length="178" mass="20332">MRDCKHNLSEYESEKERILLSLSEIDNKIEITKVELNKWHVQLELNSSSDDDSGFECSTNFYEGRDTSIEDNSSTSRVADVLGSQRKISRKRKNAAPTPARKHNLRNLNRIDYNVGSLSKKRRRNKPNLATLPPPSPIPEISDVSGMNWDICVDNDLHIERICLECPLHCKGKEIALE</sequence>
<evidence type="ECO:0000313" key="1">
    <source>
        <dbReference type="EMBL" id="CAG8444921.1"/>
    </source>
</evidence>
<gene>
    <name evidence="1" type="ORF">FCALED_LOCUS825</name>
</gene>
<keyword evidence="2" id="KW-1185">Reference proteome</keyword>
<organism evidence="1 2">
    <name type="scientific">Funneliformis caledonium</name>
    <dbReference type="NCBI Taxonomy" id="1117310"/>
    <lineage>
        <taxon>Eukaryota</taxon>
        <taxon>Fungi</taxon>
        <taxon>Fungi incertae sedis</taxon>
        <taxon>Mucoromycota</taxon>
        <taxon>Glomeromycotina</taxon>
        <taxon>Glomeromycetes</taxon>
        <taxon>Glomerales</taxon>
        <taxon>Glomeraceae</taxon>
        <taxon>Funneliformis</taxon>
    </lineage>
</organism>
<dbReference type="Proteomes" id="UP000789570">
    <property type="component" value="Unassembled WGS sequence"/>
</dbReference>
<evidence type="ECO:0000313" key="2">
    <source>
        <dbReference type="Proteomes" id="UP000789570"/>
    </source>
</evidence>
<accession>A0A9N8YN45</accession>
<name>A0A9N8YN45_9GLOM</name>
<dbReference type="AlphaFoldDB" id="A0A9N8YN45"/>